<name>A0A9W8NTC1_9AGAR</name>
<gene>
    <name evidence="1" type="ORF">DFH05DRAFT_1508387</name>
</gene>
<evidence type="ECO:0000313" key="1">
    <source>
        <dbReference type="EMBL" id="KAJ3740334.1"/>
    </source>
</evidence>
<comment type="caution">
    <text evidence="1">The sequence shown here is derived from an EMBL/GenBank/DDBJ whole genome shotgun (WGS) entry which is preliminary data.</text>
</comment>
<evidence type="ECO:0000313" key="2">
    <source>
        <dbReference type="Proteomes" id="UP001142393"/>
    </source>
</evidence>
<keyword evidence="2" id="KW-1185">Reference proteome</keyword>
<protein>
    <submittedName>
        <fullName evidence="1">Uncharacterized protein</fullName>
    </submittedName>
</protein>
<proteinExistence type="predicted"/>
<accession>A0A9W8NTC1</accession>
<dbReference type="EMBL" id="JANVFU010000014">
    <property type="protein sequence ID" value="KAJ3740334.1"/>
    <property type="molecule type" value="Genomic_DNA"/>
</dbReference>
<sequence>MIQYWNVISIDNREATGYLGKLGDFFWRSNRVINEMMAPVIPSTYTSNTTIFEERLQKIDLKTDSAGTTIDVALPLELLLAIADELEEYLDLLCFSLTCTTMWENTARVRYRSLYSKLRRHSWAGTRIILLGDCARTLPEGVLTEEDKKELAPGGNSDMLGSALCAAAEKFTPLTSKMISAHNDKRAQTNIRLLEELSRFQSDERINRWIWFDRKDFRLGRPEGDRWMVRNLSKREYVIKSRSRNLTQVLFCLIGRSDDPSVAMSGGEWLINGTWAGDRIDVTLVSIHKQEHGDESKWKDITVDVKLKVMTLADEDDHDVEFE</sequence>
<reference evidence="1 2" key="1">
    <citation type="journal article" date="2023" name="Proc. Natl. Acad. Sci. U.S.A.">
        <title>A global phylogenomic analysis of the shiitake genus Lentinula.</title>
        <authorList>
            <person name="Sierra-Patev S."/>
            <person name="Min B."/>
            <person name="Naranjo-Ortiz M."/>
            <person name="Looney B."/>
            <person name="Konkel Z."/>
            <person name="Slot J.C."/>
            <person name="Sakamoto Y."/>
            <person name="Steenwyk J.L."/>
            <person name="Rokas A."/>
            <person name="Carro J."/>
            <person name="Camarero S."/>
            <person name="Ferreira P."/>
            <person name="Molpeceres G."/>
            <person name="Ruiz-Duenas F.J."/>
            <person name="Serrano A."/>
            <person name="Henrissat B."/>
            <person name="Drula E."/>
            <person name="Hughes K.W."/>
            <person name="Mata J.L."/>
            <person name="Ishikawa N.K."/>
            <person name="Vargas-Isla R."/>
            <person name="Ushijima S."/>
            <person name="Smith C.A."/>
            <person name="Donoghue J."/>
            <person name="Ahrendt S."/>
            <person name="Andreopoulos W."/>
            <person name="He G."/>
            <person name="LaButti K."/>
            <person name="Lipzen A."/>
            <person name="Ng V."/>
            <person name="Riley R."/>
            <person name="Sandor L."/>
            <person name="Barry K."/>
            <person name="Martinez A.T."/>
            <person name="Xiao Y."/>
            <person name="Gibbons J.G."/>
            <person name="Terashima K."/>
            <person name="Grigoriev I.V."/>
            <person name="Hibbett D."/>
        </authorList>
    </citation>
    <scope>NUCLEOTIDE SEQUENCE [LARGE SCALE GENOMIC DNA]</scope>
    <source>
        <strain evidence="1 2">TFB7810</strain>
    </source>
</reference>
<organism evidence="1 2">
    <name type="scientific">Lentinula detonsa</name>
    <dbReference type="NCBI Taxonomy" id="2804962"/>
    <lineage>
        <taxon>Eukaryota</taxon>
        <taxon>Fungi</taxon>
        <taxon>Dikarya</taxon>
        <taxon>Basidiomycota</taxon>
        <taxon>Agaricomycotina</taxon>
        <taxon>Agaricomycetes</taxon>
        <taxon>Agaricomycetidae</taxon>
        <taxon>Agaricales</taxon>
        <taxon>Marasmiineae</taxon>
        <taxon>Omphalotaceae</taxon>
        <taxon>Lentinula</taxon>
    </lineage>
</organism>
<dbReference type="Proteomes" id="UP001142393">
    <property type="component" value="Unassembled WGS sequence"/>
</dbReference>
<dbReference type="AlphaFoldDB" id="A0A9W8NTC1"/>